<keyword evidence="3 4" id="KW-0418">Kinase</keyword>
<keyword evidence="2 4" id="KW-0808">Transferase</keyword>
<sequence length="369" mass="40250">MKILISPNAFKGTMEADIAAAIIGETLKDCDKDFNIELCPIADGGDGTCFLLGNALKLEQKELFALDAIGRPRLGYYFLDTVHAKAYLDISTVSGIKFLKSEEINPWIANSYGTGELIKDAVSNGARNIILGLGGSASIDLGIGILRALGFLFLDEKGRELSMFSDNLLSKIKYIQAPIIKRDLKFTILCDVDNKFFGEFGAIPVFGLQKGLKSDQHAAYLTYCENLIRIFGEKSSKKINDLHGFGAAGGVALGLAHFFDLTIEMGSKWFFEKVEIEKKVATADLVITGEGRYDSQSAGGKGSYELLQIAKKHQKKTILITSGEEGGKDGFDLVMSLPDLDFSKPDFRNTAELNLKQITIDLCKSIKAS</sequence>
<dbReference type="Gene3D" id="3.90.1510.10">
    <property type="entry name" value="Glycerate kinase, domain 2"/>
    <property type="match status" value="1"/>
</dbReference>
<proteinExistence type="inferred from homology"/>
<dbReference type="EMBL" id="JAKZGS010000002">
    <property type="protein sequence ID" value="MCH7396944.1"/>
    <property type="molecule type" value="Genomic_DNA"/>
</dbReference>
<name>A0ABS9UJZ8_9BACT</name>
<comment type="similarity">
    <text evidence="1 4">Belongs to the glycerate kinase type-1 family.</text>
</comment>
<evidence type="ECO:0000256" key="2">
    <source>
        <dbReference type="ARBA" id="ARBA00022679"/>
    </source>
</evidence>
<evidence type="ECO:0000313" key="5">
    <source>
        <dbReference type="EMBL" id="MCH7396944.1"/>
    </source>
</evidence>
<evidence type="ECO:0000313" key="6">
    <source>
        <dbReference type="Proteomes" id="UP001165488"/>
    </source>
</evidence>
<dbReference type="SUPFAM" id="SSF110738">
    <property type="entry name" value="Glycerate kinase I"/>
    <property type="match status" value="1"/>
</dbReference>
<keyword evidence="6" id="KW-1185">Reference proteome</keyword>
<comment type="caution">
    <text evidence="5">The sequence shown here is derived from an EMBL/GenBank/DDBJ whole genome shotgun (WGS) entry which is preliminary data.</text>
</comment>
<dbReference type="Gene3D" id="3.40.50.10350">
    <property type="entry name" value="Glycerate kinase, domain 1"/>
    <property type="match status" value="1"/>
</dbReference>
<evidence type="ECO:0000256" key="1">
    <source>
        <dbReference type="ARBA" id="ARBA00006284"/>
    </source>
</evidence>
<gene>
    <name evidence="5" type="ORF">MM236_03050</name>
</gene>
<dbReference type="NCBIfam" id="TIGR00045">
    <property type="entry name" value="glycerate kinase"/>
    <property type="match status" value="1"/>
</dbReference>
<dbReference type="InterPro" id="IPR018193">
    <property type="entry name" value="Glyc_kinase_flavodox-like_fold"/>
</dbReference>
<reference evidence="5" key="1">
    <citation type="submission" date="2022-03" db="EMBL/GenBank/DDBJ databases">
        <title>De novo assembled genomes of Belliella spp. (Cyclobacteriaceae) strains.</title>
        <authorList>
            <person name="Szabo A."/>
            <person name="Korponai K."/>
            <person name="Felfoldi T."/>
        </authorList>
    </citation>
    <scope>NUCLEOTIDE SEQUENCE</scope>
    <source>
        <strain evidence="5">DSM 107340</strain>
    </source>
</reference>
<organism evidence="5 6">
    <name type="scientific">Belliella calami</name>
    <dbReference type="NCBI Taxonomy" id="2923436"/>
    <lineage>
        <taxon>Bacteria</taxon>
        <taxon>Pseudomonadati</taxon>
        <taxon>Bacteroidota</taxon>
        <taxon>Cytophagia</taxon>
        <taxon>Cytophagales</taxon>
        <taxon>Cyclobacteriaceae</taxon>
        <taxon>Belliella</taxon>
    </lineage>
</organism>
<evidence type="ECO:0000256" key="3">
    <source>
        <dbReference type="ARBA" id="ARBA00022777"/>
    </source>
</evidence>
<protein>
    <submittedName>
        <fullName evidence="5">Glycerate kinase</fullName>
    </submittedName>
</protein>
<dbReference type="Pfam" id="PF02595">
    <property type="entry name" value="Gly_kinase"/>
    <property type="match status" value="1"/>
</dbReference>
<evidence type="ECO:0000256" key="4">
    <source>
        <dbReference type="PIRNR" id="PIRNR006078"/>
    </source>
</evidence>
<dbReference type="PIRSF" id="PIRSF006078">
    <property type="entry name" value="GlxK"/>
    <property type="match status" value="1"/>
</dbReference>
<dbReference type="PANTHER" id="PTHR21599">
    <property type="entry name" value="GLYCERATE KINASE"/>
    <property type="match status" value="1"/>
</dbReference>
<dbReference type="GO" id="GO:0016301">
    <property type="term" value="F:kinase activity"/>
    <property type="evidence" value="ECO:0007669"/>
    <property type="project" value="UniProtKB-KW"/>
</dbReference>
<dbReference type="Proteomes" id="UP001165488">
    <property type="component" value="Unassembled WGS sequence"/>
</dbReference>
<dbReference type="InterPro" id="IPR004381">
    <property type="entry name" value="Glycerate_kinase"/>
</dbReference>
<dbReference type="PANTHER" id="PTHR21599:SF0">
    <property type="entry name" value="GLYCERATE KINASE"/>
    <property type="match status" value="1"/>
</dbReference>
<accession>A0ABS9UJZ8</accession>
<dbReference type="InterPro" id="IPR036129">
    <property type="entry name" value="Glycerate_kinase_sf"/>
</dbReference>
<dbReference type="InterPro" id="IPR018197">
    <property type="entry name" value="Glycerate_kinase_RE-like"/>
</dbReference>
<dbReference type="RefSeq" id="WP_241273459.1">
    <property type="nucleotide sequence ID" value="NZ_JAKZGS010000002.1"/>
</dbReference>